<dbReference type="Gene3D" id="3.90.550.10">
    <property type="entry name" value="Spore Coat Polysaccharide Biosynthesis Protein SpsA, Chain A"/>
    <property type="match status" value="1"/>
</dbReference>
<feature type="domain" description="Glycosyltransferase 2-like" evidence="2">
    <location>
        <begin position="31"/>
        <end position="156"/>
    </location>
</feature>
<evidence type="ECO:0000313" key="3">
    <source>
        <dbReference type="EMBL" id="SMO98851.1"/>
    </source>
</evidence>
<keyword evidence="4" id="KW-1185">Reference proteome</keyword>
<dbReference type="OrthoDB" id="9770457at2"/>
<name>A0A521FTL0_9SPHI</name>
<evidence type="ECO:0000259" key="2">
    <source>
        <dbReference type="Pfam" id="PF00535"/>
    </source>
</evidence>
<dbReference type="SUPFAM" id="SSF53448">
    <property type="entry name" value="Nucleotide-diphospho-sugar transferases"/>
    <property type="match status" value="1"/>
</dbReference>
<organism evidence="3 4">
    <name type="scientific">Pedobacter westerhofensis</name>
    <dbReference type="NCBI Taxonomy" id="425512"/>
    <lineage>
        <taxon>Bacteria</taxon>
        <taxon>Pseudomonadati</taxon>
        <taxon>Bacteroidota</taxon>
        <taxon>Sphingobacteriia</taxon>
        <taxon>Sphingobacteriales</taxon>
        <taxon>Sphingobacteriaceae</taxon>
        <taxon>Pedobacter</taxon>
    </lineage>
</organism>
<dbReference type="PANTHER" id="PTHR22916">
    <property type="entry name" value="GLYCOSYLTRANSFERASE"/>
    <property type="match status" value="1"/>
</dbReference>
<dbReference type="AlphaFoldDB" id="A0A521FTL0"/>
<dbReference type="EMBL" id="FXTN01000018">
    <property type="protein sequence ID" value="SMO98851.1"/>
    <property type="molecule type" value="Genomic_DNA"/>
</dbReference>
<dbReference type="InterPro" id="IPR029044">
    <property type="entry name" value="Nucleotide-diphossugar_trans"/>
</dbReference>
<gene>
    <name evidence="3" type="ORF">SAMN06265348_1182</name>
</gene>
<dbReference type="Proteomes" id="UP000320300">
    <property type="component" value="Unassembled WGS sequence"/>
</dbReference>
<reference evidence="3 4" key="1">
    <citation type="submission" date="2017-05" db="EMBL/GenBank/DDBJ databases">
        <authorList>
            <person name="Varghese N."/>
            <person name="Submissions S."/>
        </authorList>
    </citation>
    <scope>NUCLEOTIDE SEQUENCE [LARGE SCALE GENOMIC DNA]</scope>
    <source>
        <strain evidence="3 4">DSM 19036</strain>
    </source>
</reference>
<evidence type="ECO:0000256" key="1">
    <source>
        <dbReference type="SAM" id="MobiDB-lite"/>
    </source>
</evidence>
<dbReference type="PANTHER" id="PTHR22916:SF3">
    <property type="entry name" value="UDP-GLCNAC:BETAGAL BETA-1,3-N-ACETYLGLUCOSAMINYLTRANSFERASE-LIKE PROTEIN 1"/>
    <property type="match status" value="1"/>
</dbReference>
<dbReference type="CDD" id="cd00761">
    <property type="entry name" value="Glyco_tranf_GTA_type"/>
    <property type="match status" value="1"/>
</dbReference>
<dbReference type="GO" id="GO:0016758">
    <property type="term" value="F:hexosyltransferase activity"/>
    <property type="evidence" value="ECO:0007669"/>
    <property type="project" value="UniProtKB-ARBA"/>
</dbReference>
<sequence length="244" mass="28106">MGQMSLTILLNFYNFILNKNQISMTTSPLVSCIMPTANRQRFLPLAIDYFLQQDYKNAELIIMDDGNESAFDLIPSNPKIHYFYTEPIGTIGIKRNVACQKANGEIILHWDDDDWYASNWITRQVDAQLNSGADITGLNQVMFYSPSLNKRYMYEDTDMEKPWLCGATMAYKKTFWEKHSFVDLQVGEDYDFVWNSGGTIFAINYIQGFIAVLHANNTSIKPIENPKHKKNPVGWKESTNQKKL</sequence>
<evidence type="ECO:0000313" key="4">
    <source>
        <dbReference type="Proteomes" id="UP000320300"/>
    </source>
</evidence>
<keyword evidence="3" id="KW-0808">Transferase</keyword>
<dbReference type="InterPro" id="IPR001173">
    <property type="entry name" value="Glyco_trans_2-like"/>
</dbReference>
<proteinExistence type="predicted"/>
<dbReference type="Pfam" id="PF00535">
    <property type="entry name" value="Glycos_transf_2"/>
    <property type="match status" value="1"/>
</dbReference>
<protein>
    <submittedName>
        <fullName evidence="3">Glycosyl transferase family 2</fullName>
    </submittedName>
</protein>
<accession>A0A521FTL0</accession>
<feature type="region of interest" description="Disordered" evidence="1">
    <location>
        <begin position="221"/>
        <end position="244"/>
    </location>
</feature>